<dbReference type="SMART" id="SM00389">
    <property type="entry name" value="HOX"/>
    <property type="match status" value="1"/>
</dbReference>
<comment type="subcellular location">
    <subcellularLocation>
        <location evidence="1 5 6">Nucleus</location>
    </subcellularLocation>
</comment>
<feature type="domain" description="Homeobox" evidence="8">
    <location>
        <begin position="67"/>
        <end position="127"/>
    </location>
</feature>
<dbReference type="Pfam" id="PF00046">
    <property type="entry name" value="Homeodomain"/>
    <property type="match status" value="1"/>
</dbReference>
<keyword evidence="10" id="KW-1185">Reference proteome</keyword>
<keyword evidence="3 5" id="KW-0371">Homeobox</keyword>
<proteinExistence type="predicted"/>
<evidence type="ECO:0000256" key="6">
    <source>
        <dbReference type="RuleBase" id="RU000682"/>
    </source>
</evidence>
<dbReference type="Proteomes" id="UP000750334">
    <property type="component" value="Unassembled WGS sequence"/>
</dbReference>
<protein>
    <recommendedName>
        <fullName evidence="8">Homeobox domain-containing protein</fullName>
    </recommendedName>
</protein>
<feature type="compositionally biased region" description="Basic residues" evidence="7">
    <location>
        <begin position="135"/>
        <end position="144"/>
    </location>
</feature>
<dbReference type="EMBL" id="PUHR01000021">
    <property type="protein sequence ID" value="KAG0670575.1"/>
    <property type="molecule type" value="Genomic_DNA"/>
</dbReference>
<reference evidence="9 10" key="1">
    <citation type="submission" date="2020-11" db="EMBL/GenBank/DDBJ databases">
        <title>Kefir isolates.</title>
        <authorList>
            <person name="Marcisauskas S."/>
            <person name="Kim Y."/>
            <person name="Blasche S."/>
        </authorList>
    </citation>
    <scope>NUCLEOTIDE SEQUENCE [LARGE SCALE GENOMIC DNA]</scope>
    <source>
        <strain evidence="9 10">OG2</strain>
    </source>
</reference>
<organism evidence="9 10">
    <name type="scientific">Maudiozyma exigua</name>
    <name type="common">Yeast</name>
    <name type="synonym">Kazachstania exigua</name>
    <dbReference type="NCBI Taxonomy" id="34358"/>
    <lineage>
        <taxon>Eukaryota</taxon>
        <taxon>Fungi</taxon>
        <taxon>Dikarya</taxon>
        <taxon>Ascomycota</taxon>
        <taxon>Saccharomycotina</taxon>
        <taxon>Saccharomycetes</taxon>
        <taxon>Saccharomycetales</taxon>
        <taxon>Saccharomycetaceae</taxon>
        <taxon>Maudiozyma</taxon>
    </lineage>
</organism>
<dbReference type="PANTHER" id="PTHR24324">
    <property type="entry name" value="HOMEOBOX PROTEIN HHEX"/>
    <property type="match status" value="1"/>
</dbReference>
<dbReference type="GO" id="GO:0000981">
    <property type="term" value="F:DNA-binding transcription factor activity, RNA polymerase II-specific"/>
    <property type="evidence" value="ECO:0007669"/>
    <property type="project" value="InterPro"/>
</dbReference>
<dbReference type="SUPFAM" id="SSF46689">
    <property type="entry name" value="Homeodomain-like"/>
    <property type="match status" value="1"/>
</dbReference>
<dbReference type="GO" id="GO:0030154">
    <property type="term" value="P:cell differentiation"/>
    <property type="evidence" value="ECO:0007669"/>
    <property type="project" value="TreeGrafter"/>
</dbReference>
<sequence>MPNQYNKEQQSDLSGSNLSFLGGDLVEFPDNNMALFSADTNTSSSNLQRPKIPSVGFNASTRESSSSPVRSKRHRVQPEALKQLKILYKSTTHPSIQQRKELSQRINMSERSVTVWFQNRRANQKKKKIIADERRRKRRTHSRSSNRSSDSDESDTNDEESENDEDRNSNWLSEESEDDKEKLEMFDKIPLDINMNYNFIDIGVISVGSWNRKKSGSMSLDGQRRVQQMRNLSPNSIYSILNDETDMIVLISKKHQEINYFFCVPSETGKILFRMFYPIRIVANCTLTLESDTDLTSKKETLNIGELKLDLDKPPTFAVHYSNSNNPDIQNLPNQNQWSLCGDFSDGRQVTDAYIGGSNMPHCLRGLQSSLIYMNSLILEQKAARSTLSMDISPTGENLIMSGSSMSPQTDLSTIPPAVIAAVQASLANTNNTNGTNNSGSPNNFSQTPINFDPNVLLGFNSSDMSFSNNIGTPDNMQQNQNHTLNQQSHSATISPFIPTGDHTNVPLIPHNNNFGQVDTNPMILEDYFLGNEYLADVNDTLLSSLPNNNHPNSNNHHDQSNDSNSRQDGNDHGGLF</sequence>
<keyword evidence="4 5" id="KW-0539">Nucleus</keyword>
<feature type="compositionally biased region" description="Low complexity" evidence="7">
    <location>
        <begin position="545"/>
        <end position="555"/>
    </location>
</feature>
<feature type="region of interest" description="Disordered" evidence="7">
    <location>
        <begin position="124"/>
        <end position="179"/>
    </location>
</feature>
<dbReference type="CDD" id="cd00086">
    <property type="entry name" value="homeodomain"/>
    <property type="match status" value="1"/>
</dbReference>
<dbReference type="PROSITE" id="PS00027">
    <property type="entry name" value="HOMEOBOX_1"/>
    <property type="match status" value="1"/>
</dbReference>
<feature type="DNA-binding region" description="Homeobox" evidence="5">
    <location>
        <begin position="69"/>
        <end position="128"/>
    </location>
</feature>
<evidence type="ECO:0000259" key="8">
    <source>
        <dbReference type="PROSITE" id="PS50071"/>
    </source>
</evidence>
<evidence type="ECO:0000256" key="2">
    <source>
        <dbReference type="ARBA" id="ARBA00023125"/>
    </source>
</evidence>
<comment type="caution">
    <text evidence="9">The sequence shown here is derived from an EMBL/GenBank/DDBJ whole genome shotgun (WGS) entry which is preliminary data.</text>
</comment>
<feature type="compositionally biased region" description="Low complexity" evidence="7">
    <location>
        <begin position="60"/>
        <end position="69"/>
    </location>
</feature>
<dbReference type="Gene3D" id="1.10.10.60">
    <property type="entry name" value="Homeodomain-like"/>
    <property type="match status" value="1"/>
</dbReference>
<feature type="region of interest" description="Disordered" evidence="7">
    <location>
        <begin position="39"/>
        <end position="78"/>
    </location>
</feature>
<dbReference type="GO" id="GO:0000978">
    <property type="term" value="F:RNA polymerase II cis-regulatory region sequence-specific DNA binding"/>
    <property type="evidence" value="ECO:0007669"/>
    <property type="project" value="TreeGrafter"/>
</dbReference>
<evidence type="ECO:0000256" key="4">
    <source>
        <dbReference type="ARBA" id="ARBA00023242"/>
    </source>
</evidence>
<dbReference type="InterPro" id="IPR051000">
    <property type="entry name" value="Homeobox_DNA-bind_prot"/>
</dbReference>
<evidence type="ECO:0000313" key="10">
    <source>
        <dbReference type="Proteomes" id="UP000750334"/>
    </source>
</evidence>
<dbReference type="OrthoDB" id="6159439at2759"/>
<feature type="compositionally biased region" description="Polar residues" evidence="7">
    <location>
        <begin position="39"/>
        <end position="48"/>
    </location>
</feature>
<evidence type="ECO:0000256" key="5">
    <source>
        <dbReference type="PROSITE-ProRule" id="PRU00108"/>
    </source>
</evidence>
<name>A0A9P6WD33_MAUEX</name>
<feature type="region of interest" description="Disordered" evidence="7">
    <location>
        <begin position="545"/>
        <end position="577"/>
    </location>
</feature>
<feature type="compositionally biased region" description="Acidic residues" evidence="7">
    <location>
        <begin position="151"/>
        <end position="165"/>
    </location>
</feature>
<gene>
    <name evidence="9" type="ORF">C6P45_002141</name>
</gene>
<dbReference type="InterPro" id="IPR001356">
    <property type="entry name" value="HD"/>
</dbReference>
<evidence type="ECO:0000256" key="3">
    <source>
        <dbReference type="ARBA" id="ARBA00023155"/>
    </source>
</evidence>
<dbReference type="AlphaFoldDB" id="A0A9P6WD33"/>
<evidence type="ECO:0000256" key="1">
    <source>
        <dbReference type="ARBA" id="ARBA00004123"/>
    </source>
</evidence>
<evidence type="ECO:0000256" key="7">
    <source>
        <dbReference type="SAM" id="MobiDB-lite"/>
    </source>
</evidence>
<keyword evidence="2 5" id="KW-0238">DNA-binding</keyword>
<accession>A0A9P6WD33</accession>
<dbReference type="PROSITE" id="PS50071">
    <property type="entry name" value="HOMEOBOX_2"/>
    <property type="match status" value="1"/>
</dbReference>
<dbReference type="PANTHER" id="PTHR24324:SF5">
    <property type="entry name" value="HEMATOPOIETICALLY-EXPRESSED HOMEOBOX PROTEIN HHEX"/>
    <property type="match status" value="1"/>
</dbReference>
<dbReference type="InterPro" id="IPR017970">
    <property type="entry name" value="Homeobox_CS"/>
</dbReference>
<dbReference type="InterPro" id="IPR009057">
    <property type="entry name" value="Homeodomain-like_sf"/>
</dbReference>
<evidence type="ECO:0000313" key="9">
    <source>
        <dbReference type="EMBL" id="KAG0670575.1"/>
    </source>
</evidence>
<dbReference type="GO" id="GO:0005634">
    <property type="term" value="C:nucleus"/>
    <property type="evidence" value="ECO:0007669"/>
    <property type="project" value="UniProtKB-SubCell"/>
</dbReference>